<dbReference type="Proteomes" id="UP001332192">
    <property type="component" value="Chromosome"/>
</dbReference>
<dbReference type="InterPro" id="IPR052554">
    <property type="entry name" value="2-oxoglutarate_synth_KorC"/>
</dbReference>
<dbReference type="PANTHER" id="PTHR42730">
    <property type="entry name" value="2-OXOGLUTARATE SYNTHASE SUBUNIT KORC"/>
    <property type="match status" value="1"/>
</dbReference>
<evidence type="ECO:0000313" key="4">
    <source>
        <dbReference type="Proteomes" id="UP001332192"/>
    </source>
</evidence>
<proteinExistence type="predicted"/>
<dbReference type="Gene3D" id="3.40.920.10">
    <property type="entry name" value="Pyruvate-ferredoxin oxidoreductase, PFOR, domain III"/>
    <property type="match status" value="1"/>
</dbReference>
<dbReference type="PANTHER" id="PTHR42730:SF1">
    <property type="entry name" value="2-OXOGLUTARATE SYNTHASE SUBUNIT KORC"/>
    <property type="match status" value="1"/>
</dbReference>
<dbReference type="InterPro" id="IPR011894">
    <property type="entry name" value="PorC_KorC"/>
</dbReference>
<organism evidence="3 4">
    <name type="scientific">Carboxydichorda subterranea</name>
    <dbReference type="NCBI Taxonomy" id="3109565"/>
    <lineage>
        <taxon>Bacteria</taxon>
        <taxon>Bacillati</taxon>
        <taxon>Bacillota</taxon>
        <taxon>Limnochordia</taxon>
        <taxon>Limnochordales</taxon>
        <taxon>Geochordaceae</taxon>
        <taxon>Carboxydichorda</taxon>
    </lineage>
</organism>
<feature type="domain" description="Pyruvate/ketoisovalerate oxidoreductase catalytic" evidence="2">
    <location>
        <begin position="11"/>
        <end position="174"/>
    </location>
</feature>
<dbReference type="Pfam" id="PF01558">
    <property type="entry name" value="POR"/>
    <property type="match status" value="1"/>
</dbReference>
<evidence type="ECO:0000256" key="1">
    <source>
        <dbReference type="ARBA" id="ARBA00023002"/>
    </source>
</evidence>
<keyword evidence="4" id="KW-1185">Reference proteome</keyword>
<dbReference type="InterPro" id="IPR019752">
    <property type="entry name" value="Pyrv/ketoisovalerate_OxRed_cat"/>
</dbReference>
<dbReference type="EMBL" id="CP141615">
    <property type="protein sequence ID" value="WRP16670.1"/>
    <property type="molecule type" value="Genomic_DNA"/>
</dbReference>
<keyword evidence="1" id="KW-0560">Oxidoreductase</keyword>
<evidence type="ECO:0000259" key="2">
    <source>
        <dbReference type="Pfam" id="PF01558"/>
    </source>
</evidence>
<evidence type="ECO:0000313" key="3">
    <source>
        <dbReference type="EMBL" id="WRP16670.1"/>
    </source>
</evidence>
<gene>
    <name evidence="3" type="ORF">U7230_11290</name>
</gene>
<dbReference type="NCBIfam" id="TIGR02175">
    <property type="entry name" value="PorC_KorC"/>
    <property type="match status" value="1"/>
</dbReference>
<accession>A0ABZ1BVY0</accession>
<dbReference type="RefSeq" id="WP_324715942.1">
    <property type="nucleotide sequence ID" value="NZ_CP141615.1"/>
</dbReference>
<dbReference type="SUPFAM" id="SSF53323">
    <property type="entry name" value="Pyruvate-ferredoxin oxidoreductase, PFOR, domain III"/>
    <property type="match status" value="1"/>
</dbReference>
<sequence>MERQILIAGFGGQGVMLAGILLAEAAMAEGYEVSWAPSYGPEMRGGTAHCSVVIADEPVSSPVVTRPDGLIVLNGPSLERFEESVVPGGVLVANASLLGRPPRRTDLRVLLVQATEWATAQGAPAVANMVALGALAAAMGLVQLSSLQQAVHRTVHARRRHLIPLNERALEEGFRLGSRLLAPQGQHSGPA</sequence>
<protein>
    <submittedName>
        <fullName evidence="3">2-oxoacid:acceptor oxidoreductase family protein</fullName>
    </submittedName>
</protein>
<name>A0ABZ1BVY0_9FIRM</name>
<dbReference type="InterPro" id="IPR002869">
    <property type="entry name" value="Pyrv_flavodox_OxRed_cen"/>
</dbReference>
<reference evidence="3 4" key="1">
    <citation type="journal article" date="2024" name="Front. Microbiol.">
        <title>Novel thermophilic genera Geochorda gen. nov. and Carboxydochorda gen. nov. from the deep terrestrial subsurface reveal the ecophysiological diversity in the class Limnochordia.</title>
        <authorList>
            <person name="Karnachuk O.V."/>
            <person name="Lukina A.P."/>
            <person name="Avakyan M.R."/>
            <person name="Kadnikov V.V."/>
            <person name="Begmatov S."/>
            <person name="Beletsky A.V."/>
            <person name="Vlasova K.G."/>
            <person name="Novikov A.A."/>
            <person name="Shcherbakova V.A."/>
            <person name="Mardanov A.V."/>
            <person name="Ravin N.V."/>
        </authorList>
    </citation>
    <scope>NUCLEOTIDE SEQUENCE [LARGE SCALE GENOMIC DNA]</scope>
    <source>
        <strain evidence="3 4">L945</strain>
    </source>
</reference>